<feature type="region of interest" description="Disordered" evidence="1">
    <location>
        <begin position="320"/>
        <end position="357"/>
    </location>
</feature>
<keyword evidence="4" id="KW-0418">Kinase</keyword>
<dbReference type="InterPro" id="IPR036179">
    <property type="entry name" value="Ig-like_dom_sf"/>
</dbReference>
<feature type="domain" description="Ig-like" evidence="2">
    <location>
        <begin position="650"/>
        <end position="748"/>
    </location>
</feature>
<feature type="region of interest" description="Disordered" evidence="1">
    <location>
        <begin position="79"/>
        <end position="117"/>
    </location>
</feature>
<dbReference type="InterPro" id="IPR003599">
    <property type="entry name" value="Ig_sub"/>
</dbReference>
<feature type="region of interest" description="Disordered" evidence="1">
    <location>
        <begin position="42"/>
        <end position="62"/>
    </location>
</feature>
<dbReference type="InterPro" id="IPR037448">
    <property type="entry name" value="Zig-8"/>
</dbReference>
<dbReference type="GeneID" id="105226513"/>
<dbReference type="Pfam" id="PF07686">
    <property type="entry name" value="V-set"/>
    <property type="match status" value="1"/>
</dbReference>
<feature type="compositionally biased region" description="Low complexity" evidence="1">
    <location>
        <begin position="51"/>
        <end position="62"/>
    </location>
</feature>
<feature type="compositionally biased region" description="Low complexity" evidence="1">
    <location>
        <begin position="321"/>
        <end position="354"/>
    </location>
</feature>
<feature type="compositionally biased region" description="Low complexity" evidence="1">
    <location>
        <begin position="83"/>
        <end position="92"/>
    </location>
</feature>
<dbReference type="SMART" id="SM00406">
    <property type="entry name" value="IGv"/>
    <property type="match status" value="2"/>
</dbReference>
<dbReference type="GO" id="GO:0016301">
    <property type="term" value="F:kinase activity"/>
    <property type="evidence" value="ECO:0007669"/>
    <property type="project" value="UniProtKB-KW"/>
</dbReference>
<organism evidence="3 4">
    <name type="scientific">Bactrocera dorsalis</name>
    <name type="common">Oriental fruit fly</name>
    <name type="synonym">Dacus dorsalis</name>
    <dbReference type="NCBI Taxonomy" id="27457"/>
    <lineage>
        <taxon>Eukaryota</taxon>
        <taxon>Metazoa</taxon>
        <taxon>Ecdysozoa</taxon>
        <taxon>Arthropoda</taxon>
        <taxon>Hexapoda</taxon>
        <taxon>Insecta</taxon>
        <taxon>Pterygota</taxon>
        <taxon>Neoptera</taxon>
        <taxon>Endopterygota</taxon>
        <taxon>Diptera</taxon>
        <taxon>Brachycera</taxon>
        <taxon>Muscomorpha</taxon>
        <taxon>Tephritoidea</taxon>
        <taxon>Tephritidae</taxon>
        <taxon>Bactrocera</taxon>
        <taxon>Bactrocera</taxon>
    </lineage>
</organism>
<gene>
    <name evidence="4" type="primary">LOC105226513</name>
</gene>
<dbReference type="Proteomes" id="UP001652620">
    <property type="component" value="Chromosome 5"/>
</dbReference>
<dbReference type="InterPro" id="IPR003598">
    <property type="entry name" value="Ig_sub2"/>
</dbReference>
<dbReference type="SUPFAM" id="SSF48726">
    <property type="entry name" value="Immunoglobulin"/>
    <property type="match status" value="2"/>
</dbReference>
<keyword evidence="3" id="KW-1185">Reference proteome</keyword>
<dbReference type="PANTHER" id="PTHR23279:SF12">
    <property type="entry name" value="DEFECTIVE PROBOSCIS EXTENSION RESPONSE 14, ISOFORM A-RELATED"/>
    <property type="match status" value="1"/>
</dbReference>
<evidence type="ECO:0000313" key="4">
    <source>
        <dbReference type="RefSeq" id="XP_049313641.1"/>
    </source>
</evidence>
<protein>
    <submittedName>
        <fullName evidence="4">Dual specificity protein kinase splA</fullName>
    </submittedName>
</protein>
<dbReference type="InterPro" id="IPR007110">
    <property type="entry name" value="Ig-like_dom"/>
</dbReference>
<feature type="domain" description="Ig-like" evidence="2">
    <location>
        <begin position="539"/>
        <end position="642"/>
    </location>
</feature>
<dbReference type="PROSITE" id="PS50835">
    <property type="entry name" value="IG_LIKE"/>
    <property type="match status" value="2"/>
</dbReference>
<dbReference type="PANTHER" id="PTHR23279">
    <property type="entry name" value="DEFECTIVE PROBOSCIS EXTENSION RESPONSE DPR -RELATED"/>
    <property type="match status" value="1"/>
</dbReference>
<evidence type="ECO:0000256" key="1">
    <source>
        <dbReference type="SAM" id="MobiDB-lite"/>
    </source>
</evidence>
<dbReference type="InterPro" id="IPR013106">
    <property type="entry name" value="Ig_V-set"/>
</dbReference>
<name>A0ABM3JWN6_BACDO</name>
<dbReference type="Gene3D" id="2.60.40.10">
    <property type="entry name" value="Immunoglobulins"/>
    <property type="match status" value="2"/>
</dbReference>
<keyword evidence="4" id="KW-0808">Transferase</keyword>
<dbReference type="SMART" id="SM00409">
    <property type="entry name" value="IG"/>
    <property type="match status" value="2"/>
</dbReference>
<feature type="region of interest" description="Disordered" evidence="1">
    <location>
        <begin position="470"/>
        <end position="501"/>
    </location>
</feature>
<dbReference type="RefSeq" id="XP_049313641.1">
    <property type="nucleotide sequence ID" value="XM_049457684.1"/>
</dbReference>
<evidence type="ECO:0000313" key="3">
    <source>
        <dbReference type="Proteomes" id="UP001652620"/>
    </source>
</evidence>
<evidence type="ECO:0000259" key="2">
    <source>
        <dbReference type="PROSITE" id="PS50835"/>
    </source>
</evidence>
<dbReference type="InterPro" id="IPR013783">
    <property type="entry name" value="Ig-like_fold"/>
</dbReference>
<accession>A0ABM3JWN6</accession>
<reference evidence="4" key="1">
    <citation type="submission" date="2025-08" db="UniProtKB">
        <authorList>
            <consortium name="RefSeq"/>
        </authorList>
    </citation>
    <scope>IDENTIFICATION</scope>
    <source>
        <tissue evidence="4">Adult</tissue>
    </source>
</reference>
<dbReference type="SMART" id="SM00408">
    <property type="entry name" value="IGc2"/>
    <property type="match status" value="2"/>
</dbReference>
<proteinExistence type="predicted"/>
<sequence length="805" mass="87927">MRFPLRRNANVLDTLLTETLQILVVFSIMGWPFSGMQQCETKGMSAERVQHQQQQQQQLSKQQQLQQQQQRLELHYLHHQQHHFSQQQQQQQMHKLAPHTLQQRSAQTIGGEPSPGLAYRHDKMELMTTTVSPARSSPQTASSSLASASWSSYSSASSSSSPSSLDTHDMHFATPIITKNYQHNRAPTGAADGDAAYTQPITTITLTANEATARATATAPMMSISAATGVGAEPTDMRNYPARTSVWALHALHRVSKDTQHNGVYAQLPPVNSDSANDSQEIDNMDYVMSEHIASLTHTTGDDGATSVSASAAPRLTAYANSNKNHSNNSNNNNSNSRSGNMNINGNNSSSSNNQTRDDLRSLSLLSVSDHNMKISAMAQEMAVDASLTSSSSPVAAAAASPSSASLSSSSLLSESASLTAADRTASDASVADESANTITHNNNNNMQHLGTQRIALTTTAKTKTTLATEHQHNAAKSQAITTAATGGAAGRQRGSAKKVESKYILPKPQKTDAPMLNYIFDTFSTANKHHHHDQRYGPHFEDVQRVGQPTNMTVQAGSSIHLNCRISLLQDKTVSWVRRNAQGENALDLLTVGLHTYTGDKRYKMEFQYPNNWRLKITNVKKDDEAMYECQISTHPPRVIQINLFVNAPKVMIVDEFGDPLQEKYYEIDSTLQLSCVVRNVAMATSVVYWKHGVDVLNYDVTRGGISVKTELMDDGANSTLSIAKINKSDSGNYTCAISDFQNFSIVVHILNGESFAELHHGAAAPTVPSAFHQQLVVHCALLSLLLLLLLLHAPHQPYTLVHR</sequence>